<proteinExistence type="predicted"/>
<dbReference type="EMBL" id="VSRR010065773">
    <property type="protein sequence ID" value="MPC84562.1"/>
    <property type="molecule type" value="Genomic_DNA"/>
</dbReference>
<sequence length="106" mass="11730">MQVTATITHFHLGHTTLGAHLYCLCLSSDPFCPCTTTPETIKHFLLHCPHFHSHHTALRSRLSVLAITTLHLPTLIAVSGVHPSRQPAVLHPTSAFLRKSSQLLRL</sequence>
<accession>A0A5B7IL64</accession>
<keyword evidence="2" id="KW-1185">Reference proteome</keyword>
<protein>
    <recommendedName>
        <fullName evidence="3">Reverse transcriptase zinc-binding domain-containing protein</fullName>
    </recommendedName>
</protein>
<dbReference type="Proteomes" id="UP000324222">
    <property type="component" value="Unassembled WGS sequence"/>
</dbReference>
<evidence type="ECO:0000313" key="1">
    <source>
        <dbReference type="EMBL" id="MPC84562.1"/>
    </source>
</evidence>
<evidence type="ECO:0008006" key="3">
    <source>
        <dbReference type="Google" id="ProtNLM"/>
    </source>
</evidence>
<dbReference type="AlphaFoldDB" id="A0A5B7IL64"/>
<organism evidence="1 2">
    <name type="scientific">Portunus trituberculatus</name>
    <name type="common">Swimming crab</name>
    <name type="synonym">Neptunus trituberculatus</name>
    <dbReference type="NCBI Taxonomy" id="210409"/>
    <lineage>
        <taxon>Eukaryota</taxon>
        <taxon>Metazoa</taxon>
        <taxon>Ecdysozoa</taxon>
        <taxon>Arthropoda</taxon>
        <taxon>Crustacea</taxon>
        <taxon>Multicrustacea</taxon>
        <taxon>Malacostraca</taxon>
        <taxon>Eumalacostraca</taxon>
        <taxon>Eucarida</taxon>
        <taxon>Decapoda</taxon>
        <taxon>Pleocyemata</taxon>
        <taxon>Brachyura</taxon>
        <taxon>Eubrachyura</taxon>
        <taxon>Portunoidea</taxon>
        <taxon>Portunidae</taxon>
        <taxon>Portuninae</taxon>
        <taxon>Portunus</taxon>
    </lineage>
</organism>
<evidence type="ECO:0000313" key="2">
    <source>
        <dbReference type="Proteomes" id="UP000324222"/>
    </source>
</evidence>
<name>A0A5B7IL64_PORTR</name>
<gene>
    <name evidence="1" type="ORF">E2C01_079302</name>
</gene>
<reference evidence="1 2" key="1">
    <citation type="submission" date="2019-05" db="EMBL/GenBank/DDBJ databases">
        <title>Another draft genome of Portunus trituberculatus and its Hox gene families provides insights of decapod evolution.</title>
        <authorList>
            <person name="Jeong J.-H."/>
            <person name="Song I."/>
            <person name="Kim S."/>
            <person name="Choi T."/>
            <person name="Kim D."/>
            <person name="Ryu S."/>
            <person name="Kim W."/>
        </authorList>
    </citation>
    <scope>NUCLEOTIDE SEQUENCE [LARGE SCALE GENOMIC DNA]</scope>
    <source>
        <tissue evidence="1">Muscle</tissue>
    </source>
</reference>
<comment type="caution">
    <text evidence="1">The sequence shown here is derived from an EMBL/GenBank/DDBJ whole genome shotgun (WGS) entry which is preliminary data.</text>
</comment>